<name>A0A1S8CK52_9GAMM</name>
<dbReference type="AlphaFoldDB" id="A0A1S8CK52"/>
<feature type="domain" description="AprE-like beta-barrel" evidence="10">
    <location>
        <begin position="299"/>
        <end position="395"/>
    </location>
</feature>
<keyword evidence="7 9" id="KW-1133">Transmembrane helix</keyword>
<accession>A0A1S8CK52</accession>
<dbReference type="InterPro" id="IPR010129">
    <property type="entry name" value="T1SS_HlyD"/>
</dbReference>
<keyword evidence="12" id="KW-1185">Reference proteome</keyword>
<dbReference type="RefSeq" id="WP_076942003.1">
    <property type="nucleotide sequence ID" value="NZ_MOXD01000004.1"/>
</dbReference>
<evidence type="ECO:0000313" key="12">
    <source>
        <dbReference type="Proteomes" id="UP000216021"/>
    </source>
</evidence>
<dbReference type="OrthoDB" id="9775513at2"/>
<protein>
    <recommendedName>
        <fullName evidence="9">Membrane fusion protein (MFP) family protein</fullName>
    </recommendedName>
</protein>
<dbReference type="Gene3D" id="2.40.50.100">
    <property type="match status" value="1"/>
</dbReference>
<evidence type="ECO:0000256" key="9">
    <source>
        <dbReference type="RuleBase" id="RU365093"/>
    </source>
</evidence>
<evidence type="ECO:0000313" key="11">
    <source>
        <dbReference type="EMBL" id="OMQ23797.1"/>
    </source>
</evidence>
<gene>
    <name evidence="11" type="ORF">BMI79_09845</name>
</gene>
<evidence type="ECO:0000256" key="8">
    <source>
        <dbReference type="ARBA" id="ARBA00023136"/>
    </source>
</evidence>
<organism evidence="11 12">
    <name type="scientific">Serratia oryzae</name>
    <dbReference type="NCBI Taxonomy" id="2034155"/>
    <lineage>
        <taxon>Bacteria</taxon>
        <taxon>Pseudomonadati</taxon>
        <taxon>Pseudomonadota</taxon>
        <taxon>Gammaproteobacteria</taxon>
        <taxon>Enterobacterales</taxon>
        <taxon>Yersiniaceae</taxon>
        <taxon>Serratia</taxon>
    </lineage>
</organism>
<dbReference type="PROSITE" id="PS00543">
    <property type="entry name" value="HLYD_FAMILY"/>
    <property type="match status" value="1"/>
</dbReference>
<dbReference type="STRING" id="2034155.BMI79_09845"/>
<keyword evidence="4 9" id="KW-1003">Cell membrane</keyword>
<dbReference type="PANTHER" id="PTHR30386">
    <property type="entry name" value="MEMBRANE FUSION SUBUNIT OF EMRAB-TOLC MULTIDRUG EFFLUX PUMP"/>
    <property type="match status" value="1"/>
</dbReference>
<sequence>MFNNILRRFKRAPKPASLKAGDEAFMSDLRESLLIQSAPGSRSVLYIIVIILFTGIVWAHYANVEEITQGEGKIISKSREQVIESLEAGIIDEMLVREGDIVEKGQPLLKINPTRASSTYQEMNAKLMGLKAMIARLEAEAYQTPLKFPEELQKYPSLIAQETKAYTSRKKSLDDSLGALERSRDLILKELSMTAPLAARGLISEVELLRMRRQANDLEIQIVERRNRYQGEANSELTKSELEVAQLTESLVGRKDVLERTTIYAPVYGTVKNVSISTIGGVVQPGADIMEIVPLEDQLIVEGQIKPQDVAFLRPGLPATVKVSAYDYGIYGGLKGKVTLISPDTLQDEKKLAAGRPDAIYYRVQILTDTSWLESGGKKLPIIPGMTATVEIRTGEKTILDYLLKPVFKAREAFRER</sequence>
<dbReference type="InterPro" id="IPR006144">
    <property type="entry name" value="Secretion_HlyD_CS"/>
</dbReference>
<reference evidence="11 12" key="1">
    <citation type="submission" date="2016-11" db="EMBL/GenBank/DDBJ databases">
        <title>Rahnella oryzae sp. nov., isolated from rice root.</title>
        <authorList>
            <person name="Zhang X.-X."/>
            <person name="Zhang J."/>
        </authorList>
    </citation>
    <scope>NUCLEOTIDE SEQUENCE [LARGE SCALE GENOMIC DNA]</scope>
    <source>
        <strain evidence="11 12">J11-6</strain>
    </source>
</reference>
<evidence type="ECO:0000256" key="7">
    <source>
        <dbReference type="ARBA" id="ARBA00022989"/>
    </source>
</evidence>
<dbReference type="PANTHER" id="PTHR30386:SF26">
    <property type="entry name" value="TRANSPORT PROTEIN COMB"/>
    <property type="match status" value="1"/>
</dbReference>
<keyword evidence="8 9" id="KW-0472">Membrane</keyword>
<dbReference type="GO" id="GO:0005886">
    <property type="term" value="C:plasma membrane"/>
    <property type="evidence" value="ECO:0007669"/>
    <property type="project" value="UniProtKB-SubCell"/>
</dbReference>
<evidence type="ECO:0000256" key="1">
    <source>
        <dbReference type="ARBA" id="ARBA00004377"/>
    </source>
</evidence>
<dbReference type="Proteomes" id="UP000216021">
    <property type="component" value="Unassembled WGS sequence"/>
</dbReference>
<dbReference type="SUPFAM" id="SSF111369">
    <property type="entry name" value="HlyD-like secretion proteins"/>
    <property type="match status" value="1"/>
</dbReference>
<dbReference type="EMBL" id="MOXD01000004">
    <property type="protein sequence ID" value="OMQ23797.1"/>
    <property type="molecule type" value="Genomic_DNA"/>
</dbReference>
<evidence type="ECO:0000256" key="3">
    <source>
        <dbReference type="ARBA" id="ARBA00022448"/>
    </source>
</evidence>
<keyword evidence="5 9" id="KW-0997">Cell inner membrane</keyword>
<dbReference type="InterPro" id="IPR050739">
    <property type="entry name" value="MFP"/>
</dbReference>
<evidence type="ECO:0000256" key="5">
    <source>
        <dbReference type="ARBA" id="ARBA00022519"/>
    </source>
</evidence>
<comment type="caution">
    <text evidence="11">The sequence shown here is derived from an EMBL/GenBank/DDBJ whole genome shotgun (WGS) entry which is preliminary data.</text>
</comment>
<evidence type="ECO:0000256" key="2">
    <source>
        <dbReference type="ARBA" id="ARBA00009477"/>
    </source>
</evidence>
<keyword evidence="3 9" id="KW-0813">Transport</keyword>
<dbReference type="PRINTS" id="PR01490">
    <property type="entry name" value="RTXTOXIND"/>
</dbReference>
<dbReference type="GO" id="GO:0009306">
    <property type="term" value="P:protein secretion"/>
    <property type="evidence" value="ECO:0007669"/>
    <property type="project" value="InterPro"/>
</dbReference>
<feature type="transmembrane region" description="Helical" evidence="9">
    <location>
        <begin position="43"/>
        <end position="61"/>
    </location>
</feature>
<dbReference type="NCBIfam" id="TIGR01843">
    <property type="entry name" value="type_I_hlyD"/>
    <property type="match status" value="1"/>
</dbReference>
<comment type="similarity">
    <text evidence="2 9">Belongs to the membrane fusion protein (MFP) (TC 8.A.1) family.</text>
</comment>
<evidence type="ECO:0000259" key="10">
    <source>
        <dbReference type="Pfam" id="PF26002"/>
    </source>
</evidence>
<proteinExistence type="inferred from homology"/>
<dbReference type="Gene3D" id="1.10.287.470">
    <property type="entry name" value="Helix hairpin bin"/>
    <property type="match status" value="1"/>
</dbReference>
<keyword evidence="6 9" id="KW-0812">Transmembrane</keyword>
<comment type="subcellular location">
    <subcellularLocation>
        <location evidence="1 9">Cell inner membrane</location>
        <topology evidence="1 9">Single-pass membrane protein</topology>
    </subcellularLocation>
</comment>
<dbReference type="InterPro" id="IPR058982">
    <property type="entry name" value="Beta-barrel_AprE"/>
</dbReference>
<evidence type="ECO:0000256" key="4">
    <source>
        <dbReference type="ARBA" id="ARBA00022475"/>
    </source>
</evidence>
<dbReference type="Pfam" id="PF26002">
    <property type="entry name" value="Beta-barrel_AprE"/>
    <property type="match status" value="1"/>
</dbReference>
<evidence type="ECO:0000256" key="6">
    <source>
        <dbReference type="ARBA" id="ARBA00022692"/>
    </source>
</evidence>
<dbReference type="Gene3D" id="2.40.30.170">
    <property type="match status" value="1"/>
</dbReference>